<comment type="subcellular location">
    <subcellularLocation>
        <location evidence="1">Membrane</location>
        <topology evidence="1">Multi-pass membrane protein</topology>
    </subcellularLocation>
</comment>
<dbReference type="PANTHER" id="PTHR11040:SF205">
    <property type="entry name" value="ZINC TRANSPORTER ZUPT"/>
    <property type="match status" value="1"/>
</dbReference>
<keyword evidence="2 6" id="KW-0812">Transmembrane</keyword>
<feature type="transmembrane region" description="Helical" evidence="6">
    <location>
        <begin position="42"/>
        <end position="60"/>
    </location>
</feature>
<feature type="transmembrane region" description="Helical" evidence="6">
    <location>
        <begin position="308"/>
        <end position="330"/>
    </location>
</feature>
<keyword evidence="4 6" id="KW-0472">Membrane</keyword>
<reference evidence="7" key="1">
    <citation type="submission" date="2021-01" db="EMBL/GenBank/DDBJ databases">
        <authorList>
            <person name="Corre E."/>
            <person name="Pelletier E."/>
            <person name="Niang G."/>
            <person name="Scheremetjew M."/>
            <person name="Finn R."/>
            <person name="Kale V."/>
            <person name="Holt S."/>
            <person name="Cochrane G."/>
            <person name="Meng A."/>
            <person name="Brown T."/>
            <person name="Cohen L."/>
        </authorList>
    </citation>
    <scope>NUCLEOTIDE SEQUENCE</scope>
    <source>
        <strain evidence="7">Grunow 1884</strain>
    </source>
</reference>
<evidence type="ECO:0000313" key="7">
    <source>
        <dbReference type="EMBL" id="CAD9332979.1"/>
    </source>
</evidence>
<feature type="compositionally biased region" description="Basic and acidic residues" evidence="5">
    <location>
        <begin position="179"/>
        <end position="197"/>
    </location>
</feature>
<name>A0A7S1ZAT4_TRICV</name>
<protein>
    <recommendedName>
        <fullName evidence="8">Zinc transporter ZupT</fullName>
    </recommendedName>
</protein>
<proteinExistence type="predicted"/>
<evidence type="ECO:0000256" key="5">
    <source>
        <dbReference type="SAM" id="MobiDB-lite"/>
    </source>
</evidence>
<feature type="transmembrane region" description="Helical" evidence="6">
    <location>
        <begin position="279"/>
        <end position="301"/>
    </location>
</feature>
<dbReference type="GO" id="GO:0005385">
    <property type="term" value="F:zinc ion transmembrane transporter activity"/>
    <property type="evidence" value="ECO:0007669"/>
    <property type="project" value="TreeGrafter"/>
</dbReference>
<evidence type="ECO:0000256" key="1">
    <source>
        <dbReference type="ARBA" id="ARBA00004141"/>
    </source>
</evidence>
<evidence type="ECO:0000256" key="2">
    <source>
        <dbReference type="ARBA" id="ARBA00022692"/>
    </source>
</evidence>
<feature type="transmembrane region" description="Helical" evidence="6">
    <location>
        <begin position="12"/>
        <end position="35"/>
    </location>
</feature>
<sequence>MPIDSPNVGVAFGLVIGAGLATSLGASVVFFPSFVKMASKRVLASALGISAGVMSYVSFVEIFAKSTDSFIEAGYDEGTAYAYSTLCFFGGVIAMLLLNFLVKILSKGQHHHHHEIPDPDISKESLEEEAEVVAPHCVGCSSDPAAELDEWQHMAEEEERRKQDDATGGTAGDDIGAGEGKKRGESIESDRFDENKNDNNGSAVDAEGGLGLTSPSEKGRNENISVVLESDEAKAARRESKKLINMGVNTALAIGLHNFPEGLATFVAALNDPKVGAVLAIAIGIHNIPEGLCVSLPIYYATGNRWKAFLWACVSGISEPIAALLGWAILANSFTPITYAVLFGMVGGMMVIISARELLPTAHRYDPEDTVVTYSFIVGMVIMALSLVLFVI</sequence>
<dbReference type="Pfam" id="PF02535">
    <property type="entry name" value="Zip"/>
    <property type="match status" value="1"/>
</dbReference>
<feature type="transmembrane region" description="Helical" evidence="6">
    <location>
        <begin position="371"/>
        <end position="391"/>
    </location>
</feature>
<evidence type="ECO:0000256" key="4">
    <source>
        <dbReference type="ARBA" id="ARBA00023136"/>
    </source>
</evidence>
<feature type="compositionally biased region" description="Gly residues" evidence="5">
    <location>
        <begin position="169"/>
        <end position="178"/>
    </location>
</feature>
<accession>A0A7S1ZAT4</accession>
<evidence type="ECO:0000256" key="6">
    <source>
        <dbReference type="SAM" id="Phobius"/>
    </source>
</evidence>
<dbReference type="AlphaFoldDB" id="A0A7S1ZAT4"/>
<feature type="compositionally biased region" description="Basic and acidic residues" evidence="5">
    <location>
        <begin position="155"/>
        <end position="165"/>
    </location>
</feature>
<organism evidence="7">
    <name type="scientific">Trieres chinensis</name>
    <name type="common">Marine centric diatom</name>
    <name type="synonym">Odontella sinensis</name>
    <dbReference type="NCBI Taxonomy" id="1514140"/>
    <lineage>
        <taxon>Eukaryota</taxon>
        <taxon>Sar</taxon>
        <taxon>Stramenopiles</taxon>
        <taxon>Ochrophyta</taxon>
        <taxon>Bacillariophyta</taxon>
        <taxon>Mediophyceae</taxon>
        <taxon>Biddulphiophycidae</taxon>
        <taxon>Eupodiscales</taxon>
        <taxon>Parodontellaceae</taxon>
        <taxon>Trieres</taxon>
    </lineage>
</organism>
<evidence type="ECO:0008006" key="8">
    <source>
        <dbReference type="Google" id="ProtNLM"/>
    </source>
</evidence>
<feature type="transmembrane region" description="Helical" evidence="6">
    <location>
        <begin position="336"/>
        <end position="359"/>
    </location>
</feature>
<feature type="region of interest" description="Disordered" evidence="5">
    <location>
        <begin position="155"/>
        <end position="224"/>
    </location>
</feature>
<dbReference type="PANTHER" id="PTHR11040">
    <property type="entry name" value="ZINC/IRON TRANSPORTER"/>
    <property type="match status" value="1"/>
</dbReference>
<evidence type="ECO:0000256" key="3">
    <source>
        <dbReference type="ARBA" id="ARBA00022989"/>
    </source>
</evidence>
<gene>
    <name evidence="7" type="ORF">OSIN01602_LOCUS6879</name>
</gene>
<dbReference type="InterPro" id="IPR003689">
    <property type="entry name" value="ZIP"/>
</dbReference>
<keyword evidence="3 6" id="KW-1133">Transmembrane helix</keyword>
<feature type="transmembrane region" description="Helical" evidence="6">
    <location>
        <begin position="80"/>
        <end position="102"/>
    </location>
</feature>
<dbReference type="GO" id="GO:0016020">
    <property type="term" value="C:membrane"/>
    <property type="evidence" value="ECO:0007669"/>
    <property type="project" value="UniProtKB-SubCell"/>
</dbReference>
<dbReference type="EMBL" id="HBGO01012391">
    <property type="protein sequence ID" value="CAD9332979.1"/>
    <property type="molecule type" value="Transcribed_RNA"/>
</dbReference>